<protein>
    <recommendedName>
        <fullName evidence="5">Cyclic nucleotide-binding domain-containing protein</fullName>
    </recommendedName>
</protein>
<dbReference type="GO" id="GO:0030552">
    <property type="term" value="F:cAMP binding"/>
    <property type="evidence" value="ECO:0007669"/>
    <property type="project" value="UniProtKB-KW"/>
</dbReference>
<dbReference type="Proteomes" id="UP001634394">
    <property type="component" value="Unassembled WGS sequence"/>
</dbReference>
<feature type="compositionally biased region" description="Basic and acidic residues" evidence="4">
    <location>
        <begin position="486"/>
        <end position="502"/>
    </location>
</feature>
<evidence type="ECO:0000256" key="4">
    <source>
        <dbReference type="SAM" id="MobiDB-lite"/>
    </source>
</evidence>
<sequence>MRRSVFTNKCTIFGKIKYCLKDIVRNCGTVTFERDDIIIRQGDRGDCFYIILGGKISIFIINKDKEEEGDETKALAQIGALTKDGVLDRSKLGNFVCSLESGVPFGEVALMSEDCIRTATIIAEEKTDLLMVDRALYNRAVRDVLAQEFEEKQNFVKNHRLFSNWAPKYRKQLTMALYKESFPYDTHLVRQGETVNNIYYLISGQVEIRTDPVQHPSQFPKLFKLLEDERAKLIQEKTLRPPTEVQSTSISLKKRDSSKTTKLFFLGINETIGEAEVLLDMDTYIYTAVCTEKTEVLVLEMKHYERLFVKRHPRTIESMCDNLGVKLEARKSLMTSKEKREIPLFGLLQKALYLMNNPAPSAEKRMKEISVQSARKQFINHKGPLFDINGPGSVFYMIRKREELKMKFKAYQKKRGNPKVKQQTRSQMHSISLPQSLLIAAGSLGTRNNDAAKDTEPKVQYQQKRSNHAKTNKPSIRMIRANISKQTKDSDSKQTKDSDPSGKRMHSATQTCLDVTEENSGDEDPVYKVTSFPSYLITNNGLGYESDDNEAALSELEQKVLSWLRENNPKGGNNITKLRRLALAELETRPKPGNKIVIRKRYKLSKSESSMENRPVENTAVSEHSSSNTARSSIERYRILLSLTK</sequence>
<dbReference type="PROSITE" id="PS00888">
    <property type="entry name" value="CNMP_BINDING_1"/>
    <property type="match status" value="1"/>
</dbReference>
<dbReference type="InterPro" id="IPR014710">
    <property type="entry name" value="RmlC-like_jellyroll"/>
</dbReference>
<comment type="similarity">
    <text evidence="1">Belongs to the cAMP-dependent kinase regulatory chain family.</text>
</comment>
<evidence type="ECO:0000256" key="3">
    <source>
        <dbReference type="ARBA" id="ARBA00023149"/>
    </source>
</evidence>
<dbReference type="PANTHER" id="PTHR11635:SF152">
    <property type="entry name" value="CAMP-DEPENDENT PROTEIN KINASE TYPE I REGULATORY SUBUNIT-RELATED"/>
    <property type="match status" value="1"/>
</dbReference>
<evidence type="ECO:0000259" key="5">
    <source>
        <dbReference type="PROSITE" id="PS50042"/>
    </source>
</evidence>
<keyword evidence="7" id="KW-1185">Reference proteome</keyword>
<dbReference type="EMBL" id="JBJQND010000007">
    <property type="protein sequence ID" value="KAL3870546.1"/>
    <property type="molecule type" value="Genomic_DNA"/>
</dbReference>
<dbReference type="Pfam" id="PF00027">
    <property type="entry name" value="cNMP_binding"/>
    <property type="match status" value="1"/>
</dbReference>
<feature type="region of interest" description="Disordered" evidence="4">
    <location>
        <begin position="607"/>
        <end position="631"/>
    </location>
</feature>
<dbReference type="Gene3D" id="2.60.120.10">
    <property type="entry name" value="Jelly Rolls"/>
    <property type="match status" value="2"/>
</dbReference>
<feature type="compositionally biased region" description="Polar residues" evidence="4">
    <location>
        <begin position="619"/>
        <end position="631"/>
    </location>
</feature>
<dbReference type="PRINTS" id="PR00103">
    <property type="entry name" value="CAMPKINASE"/>
</dbReference>
<dbReference type="InterPro" id="IPR000595">
    <property type="entry name" value="cNMP-bd_dom"/>
</dbReference>
<name>A0ABD3W9G5_SINWO</name>
<dbReference type="PANTHER" id="PTHR11635">
    <property type="entry name" value="CAMP-DEPENDENT PROTEIN KINASE REGULATORY CHAIN"/>
    <property type="match status" value="1"/>
</dbReference>
<feature type="domain" description="Cyclic nucleotide-binding" evidence="5">
    <location>
        <begin position="161"/>
        <end position="208"/>
    </location>
</feature>
<dbReference type="SUPFAM" id="SSF51206">
    <property type="entry name" value="cAMP-binding domain-like"/>
    <property type="match status" value="2"/>
</dbReference>
<dbReference type="InterPro" id="IPR018490">
    <property type="entry name" value="cNMP-bd_dom_sf"/>
</dbReference>
<accession>A0ABD3W9G5</accession>
<organism evidence="6 7">
    <name type="scientific">Sinanodonta woodiana</name>
    <name type="common">Chinese pond mussel</name>
    <name type="synonym">Anodonta woodiana</name>
    <dbReference type="NCBI Taxonomy" id="1069815"/>
    <lineage>
        <taxon>Eukaryota</taxon>
        <taxon>Metazoa</taxon>
        <taxon>Spiralia</taxon>
        <taxon>Lophotrochozoa</taxon>
        <taxon>Mollusca</taxon>
        <taxon>Bivalvia</taxon>
        <taxon>Autobranchia</taxon>
        <taxon>Heteroconchia</taxon>
        <taxon>Palaeoheterodonta</taxon>
        <taxon>Unionida</taxon>
        <taxon>Unionoidea</taxon>
        <taxon>Unionidae</taxon>
        <taxon>Unioninae</taxon>
        <taxon>Sinanodonta</taxon>
    </lineage>
</organism>
<evidence type="ECO:0000313" key="7">
    <source>
        <dbReference type="Proteomes" id="UP001634394"/>
    </source>
</evidence>
<proteinExistence type="inferred from homology"/>
<keyword evidence="3" id="KW-0114">cAMP</keyword>
<dbReference type="CDD" id="cd00038">
    <property type="entry name" value="CAP_ED"/>
    <property type="match status" value="2"/>
</dbReference>
<dbReference type="SMART" id="SM00100">
    <property type="entry name" value="cNMP"/>
    <property type="match status" value="2"/>
</dbReference>
<comment type="caution">
    <text evidence="6">The sequence shown here is derived from an EMBL/GenBank/DDBJ whole genome shotgun (WGS) entry which is preliminary data.</text>
</comment>
<keyword evidence="2" id="KW-0116">cAMP-binding</keyword>
<dbReference type="PROSITE" id="PS00889">
    <property type="entry name" value="CNMP_BINDING_2"/>
    <property type="match status" value="1"/>
</dbReference>
<keyword evidence="2" id="KW-0547">Nucleotide-binding</keyword>
<evidence type="ECO:0000313" key="6">
    <source>
        <dbReference type="EMBL" id="KAL3870546.1"/>
    </source>
</evidence>
<dbReference type="InterPro" id="IPR050503">
    <property type="entry name" value="cAMP-dep_PK_reg_su-like"/>
</dbReference>
<evidence type="ECO:0000256" key="1">
    <source>
        <dbReference type="ARBA" id="ARBA00005753"/>
    </source>
</evidence>
<reference evidence="6 7" key="1">
    <citation type="submission" date="2024-11" db="EMBL/GenBank/DDBJ databases">
        <title>Chromosome-level genome assembly of the freshwater bivalve Anodonta woodiana.</title>
        <authorList>
            <person name="Chen X."/>
        </authorList>
    </citation>
    <scope>NUCLEOTIDE SEQUENCE [LARGE SCALE GENOMIC DNA]</scope>
    <source>
        <strain evidence="6">MN2024</strain>
        <tissue evidence="6">Gills</tissue>
    </source>
</reference>
<evidence type="ECO:0000256" key="2">
    <source>
        <dbReference type="ARBA" id="ARBA00022566"/>
    </source>
</evidence>
<dbReference type="PROSITE" id="PS50042">
    <property type="entry name" value="CNMP_BINDING_3"/>
    <property type="match status" value="2"/>
</dbReference>
<feature type="region of interest" description="Disordered" evidence="4">
    <location>
        <begin position="448"/>
        <end position="508"/>
    </location>
</feature>
<feature type="domain" description="Cyclic nucleotide-binding" evidence="5">
    <location>
        <begin position="20"/>
        <end position="158"/>
    </location>
</feature>
<dbReference type="InterPro" id="IPR018488">
    <property type="entry name" value="cNMP-bd_CS"/>
</dbReference>
<dbReference type="AlphaFoldDB" id="A0ABD3W9G5"/>
<gene>
    <name evidence="6" type="ORF">ACJMK2_038599</name>
</gene>